<accession>A0A1F7HXJ9</accession>
<evidence type="ECO:0000313" key="5">
    <source>
        <dbReference type="EMBL" id="OGK35836.1"/>
    </source>
</evidence>
<evidence type="ECO:0000256" key="1">
    <source>
        <dbReference type="ARBA" id="ARBA00022490"/>
    </source>
</evidence>
<dbReference type="PANTHER" id="PTHR43692:SF1">
    <property type="entry name" value="UDP-N-ACETYLMURAMOYLALANINE--D-GLUTAMATE LIGASE"/>
    <property type="match status" value="1"/>
</dbReference>
<dbReference type="InterPro" id="IPR036615">
    <property type="entry name" value="Mur_ligase_C_dom_sf"/>
</dbReference>
<dbReference type="PANTHER" id="PTHR43692">
    <property type="entry name" value="UDP-N-ACETYLMURAMOYLALANINE--D-GLUTAMATE LIGASE"/>
    <property type="match status" value="1"/>
</dbReference>
<evidence type="ECO:0000256" key="3">
    <source>
        <dbReference type="ARBA" id="ARBA00022741"/>
    </source>
</evidence>
<dbReference type="GO" id="GO:0008764">
    <property type="term" value="F:UDP-N-acetylmuramoylalanine-D-glutamate ligase activity"/>
    <property type="evidence" value="ECO:0007669"/>
    <property type="project" value="InterPro"/>
</dbReference>
<keyword evidence="4" id="KW-0067">ATP-binding</keyword>
<dbReference type="Proteomes" id="UP000178853">
    <property type="component" value="Unassembled WGS sequence"/>
</dbReference>
<dbReference type="SUPFAM" id="SSF53244">
    <property type="entry name" value="MurD-like peptide ligases, peptide-binding domain"/>
    <property type="match status" value="1"/>
</dbReference>
<dbReference type="InterPro" id="IPR005762">
    <property type="entry name" value="MurD"/>
</dbReference>
<sequence>MKSFKSIPYRQQTVEEKNGVIFINDTTSTTPTATIRGLDAFSDKPIILILGGNSKNLPTDVLINRLIDTRKIILLKGSFTDEILSILKEKYPEKVSEPYDDLGEAVNQAYEESLKVKKSKGLDVYLLFSPGATSFAMFNNEFHRGDEFNRIVTTLK</sequence>
<evidence type="ECO:0000256" key="2">
    <source>
        <dbReference type="ARBA" id="ARBA00022598"/>
    </source>
</evidence>
<comment type="caution">
    <text evidence="5">The sequence shown here is derived from an EMBL/GenBank/DDBJ whole genome shotgun (WGS) entry which is preliminary data.</text>
</comment>
<name>A0A1F7HXJ9_9BACT</name>
<dbReference type="EMBL" id="MGAA01000050">
    <property type="protein sequence ID" value="OGK35836.1"/>
    <property type="molecule type" value="Genomic_DNA"/>
</dbReference>
<proteinExistence type="predicted"/>
<dbReference type="GO" id="GO:0008360">
    <property type="term" value="P:regulation of cell shape"/>
    <property type="evidence" value="ECO:0007669"/>
    <property type="project" value="InterPro"/>
</dbReference>
<gene>
    <name evidence="5" type="ORF">A3F60_00120</name>
</gene>
<keyword evidence="3" id="KW-0547">Nucleotide-binding</keyword>
<dbReference type="AlphaFoldDB" id="A0A1F7HXJ9"/>
<dbReference type="GO" id="GO:0005524">
    <property type="term" value="F:ATP binding"/>
    <property type="evidence" value="ECO:0007669"/>
    <property type="project" value="UniProtKB-KW"/>
</dbReference>
<evidence type="ECO:0000256" key="4">
    <source>
        <dbReference type="ARBA" id="ARBA00022840"/>
    </source>
</evidence>
<dbReference type="Gene3D" id="3.90.190.20">
    <property type="entry name" value="Mur ligase, C-terminal domain"/>
    <property type="match status" value="1"/>
</dbReference>
<dbReference type="GO" id="GO:0005737">
    <property type="term" value="C:cytoplasm"/>
    <property type="evidence" value="ECO:0007669"/>
    <property type="project" value="InterPro"/>
</dbReference>
<protein>
    <recommendedName>
        <fullName evidence="7">Mur ligase C-terminal domain-containing protein</fullName>
    </recommendedName>
</protein>
<evidence type="ECO:0008006" key="7">
    <source>
        <dbReference type="Google" id="ProtNLM"/>
    </source>
</evidence>
<keyword evidence="1" id="KW-0963">Cytoplasm</keyword>
<evidence type="ECO:0000313" key="6">
    <source>
        <dbReference type="Proteomes" id="UP000178853"/>
    </source>
</evidence>
<organism evidence="5 6">
    <name type="scientific">Candidatus Roizmanbacteria bacterium RIFCSPHIGHO2_12_FULL_39_8</name>
    <dbReference type="NCBI Taxonomy" id="1802050"/>
    <lineage>
        <taxon>Bacteria</taxon>
        <taxon>Candidatus Roizmaniibacteriota</taxon>
    </lineage>
</organism>
<dbReference type="GO" id="GO:0051301">
    <property type="term" value="P:cell division"/>
    <property type="evidence" value="ECO:0007669"/>
    <property type="project" value="InterPro"/>
</dbReference>
<reference evidence="5 6" key="1">
    <citation type="journal article" date="2016" name="Nat. Commun.">
        <title>Thousands of microbial genomes shed light on interconnected biogeochemical processes in an aquifer system.</title>
        <authorList>
            <person name="Anantharaman K."/>
            <person name="Brown C.T."/>
            <person name="Hug L.A."/>
            <person name="Sharon I."/>
            <person name="Castelle C.J."/>
            <person name="Probst A.J."/>
            <person name="Thomas B.C."/>
            <person name="Singh A."/>
            <person name="Wilkins M.J."/>
            <person name="Karaoz U."/>
            <person name="Brodie E.L."/>
            <person name="Williams K.H."/>
            <person name="Hubbard S.S."/>
            <person name="Banfield J.F."/>
        </authorList>
    </citation>
    <scope>NUCLEOTIDE SEQUENCE [LARGE SCALE GENOMIC DNA]</scope>
</reference>
<keyword evidence="2" id="KW-0436">Ligase</keyword>